<dbReference type="Proteomes" id="UP000054549">
    <property type="component" value="Unassembled WGS sequence"/>
</dbReference>
<keyword evidence="3" id="KW-1185">Reference proteome</keyword>
<evidence type="ECO:0000313" key="2">
    <source>
        <dbReference type="EMBL" id="KIL65093.1"/>
    </source>
</evidence>
<organism evidence="2 3">
    <name type="scientific">Amanita muscaria (strain Koide BX008)</name>
    <dbReference type="NCBI Taxonomy" id="946122"/>
    <lineage>
        <taxon>Eukaryota</taxon>
        <taxon>Fungi</taxon>
        <taxon>Dikarya</taxon>
        <taxon>Basidiomycota</taxon>
        <taxon>Agaricomycotina</taxon>
        <taxon>Agaricomycetes</taxon>
        <taxon>Agaricomycetidae</taxon>
        <taxon>Agaricales</taxon>
        <taxon>Pluteineae</taxon>
        <taxon>Amanitaceae</taxon>
        <taxon>Amanita</taxon>
    </lineage>
</organism>
<name>A0A0C2X8L8_AMAMK</name>
<dbReference type="AlphaFoldDB" id="A0A0C2X8L8"/>
<evidence type="ECO:0000256" key="1">
    <source>
        <dbReference type="SAM" id="MobiDB-lite"/>
    </source>
</evidence>
<proteinExistence type="predicted"/>
<reference evidence="2 3" key="1">
    <citation type="submission" date="2014-04" db="EMBL/GenBank/DDBJ databases">
        <title>Evolutionary Origins and Diversification of the Mycorrhizal Mutualists.</title>
        <authorList>
            <consortium name="DOE Joint Genome Institute"/>
            <consortium name="Mycorrhizal Genomics Consortium"/>
            <person name="Kohler A."/>
            <person name="Kuo A."/>
            <person name="Nagy L.G."/>
            <person name="Floudas D."/>
            <person name="Copeland A."/>
            <person name="Barry K.W."/>
            <person name="Cichocki N."/>
            <person name="Veneault-Fourrey C."/>
            <person name="LaButti K."/>
            <person name="Lindquist E.A."/>
            <person name="Lipzen A."/>
            <person name="Lundell T."/>
            <person name="Morin E."/>
            <person name="Murat C."/>
            <person name="Riley R."/>
            <person name="Ohm R."/>
            <person name="Sun H."/>
            <person name="Tunlid A."/>
            <person name="Henrissat B."/>
            <person name="Grigoriev I.V."/>
            <person name="Hibbett D.S."/>
            <person name="Martin F."/>
        </authorList>
    </citation>
    <scope>NUCLEOTIDE SEQUENCE [LARGE SCALE GENOMIC DNA]</scope>
    <source>
        <strain evidence="2 3">Koide BX008</strain>
    </source>
</reference>
<accession>A0A0C2X8L8</accession>
<dbReference type="EMBL" id="KN818244">
    <property type="protein sequence ID" value="KIL65093.1"/>
    <property type="molecule type" value="Genomic_DNA"/>
</dbReference>
<dbReference type="InParanoid" id="A0A0C2X8L8"/>
<evidence type="ECO:0000313" key="3">
    <source>
        <dbReference type="Proteomes" id="UP000054549"/>
    </source>
</evidence>
<sequence length="72" mass="8119">MNLFPNFPLAVASGDGDSIQQDPRKFPLRSFPGPDKNWGFWAKRPWSDPDKMGGKWASGHFRLSGQGQEQSR</sequence>
<protein>
    <submittedName>
        <fullName evidence="2">Uncharacterized protein</fullName>
    </submittedName>
</protein>
<feature type="region of interest" description="Disordered" evidence="1">
    <location>
        <begin position="51"/>
        <end position="72"/>
    </location>
</feature>
<gene>
    <name evidence="2" type="ORF">M378DRAFT_162343</name>
</gene>
<dbReference type="HOGENOM" id="CLU_2721691_0_0_1"/>